<dbReference type="CDD" id="cd00118">
    <property type="entry name" value="LysM"/>
    <property type="match status" value="2"/>
</dbReference>
<feature type="domain" description="LysM" evidence="4">
    <location>
        <begin position="35"/>
        <end position="80"/>
    </location>
</feature>
<gene>
    <name evidence="5" type="ORF">BO78DRAFT_398344</name>
</gene>
<keyword evidence="3" id="KW-0732">Signal</keyword>
<organism evidence="5 6">
    <name type="scientific">Aspergillus sclerotiicarbonarius (strain CBS 121057 / IBT 28362)</name>
    <dbReference type="NCBI Taxonomy" id="1448318"/>
    <lineage>
        <taxon>Eukaryota</taxon>
        <taxon>Fungi</taxon>
        <taxon>Dikarya</taxon>
        <taxon>Ascomycota</taxon>
        <taxon>Pezizomycotina</taxon>
        <taxon>Eurotiomycetes</taxon>
        <taxon>Eurotiomycetidae</taxon>
        <taxon>Eurotiales</taxon>
        <taxon>Aspergillaceae</taxon>
        <taxon>Aspergillus</taxon>
        <taxon>Aspergillus subgen. Circumdati</taxon>
    </lineage>
</organism>
<dbReference type="Proteomes" id="UP000248423">
    <property type="component" value="Unassembled WGS sequence"/>
</dbReference>
<accession>A0A319E4Y1</accession>
<dbReference type="SUPFAM" id="SSF54106">
    <property type="entry name" value="LysM domain"/>
    <property type="match status" value="2"/>
</dbReference>
<feature type="domain" description="LysM" evidence="4">
    <location>
        <begin position="85"/>
        <end position="131"/>
    </location>
</feature>
<dbReference type="OrthoDB" id="5985073at2759"/>
<dbReference type="InterPro" id="IPR036779">
    <property type="entry name" value="LysM_dom_sf"/>
</dbReference>
<evidence type="ECO:0000313" key="5">
    <source>
        <dbReference type="EMBL" id="PYI05156.1"/>
    </source>
</evidence>
<keyword evidence="6" id="KW-1185">Reference proteome</keyword>
<sequence>MRGIFAAFWAATFCLVTGLEVSNVKVPPPNCLSGNTYTTKEGDTCDSIALAHRVSAATMFFTNPNILDCSSILPGTSLCLPLDCDVYTVQPGDTCTTIALKFYSRTPNIVSYNPQLNWDCSNLHSPDPYWGSTLCVSVPGGEYPGQPLNASFTNPQAVDPPTVAPDTTDCGSWFVNDADLDISCAQICLAHKISINAFTAANPSLSKSTCDSDLVVGDAYCVKPLTS</sequence>
<dbReference type="Gene3D" id="3.10.350.10">
    <property type="entry name" value="LysM domain"/>
    <property type="match status" value="3"/>
</dbReference>
<evidence type="ECO:0000256" key="1">
    <source>
        <dbReference type="ARBA" id="ARBA00022669"/>
    </source>
</evidence>
<dbReference type="PANTHER" id="PTHR34997:SF16">
    <property type="entry name" value="LYSM DOMAIN-CONTAINING PROTEIN"/>
    <property type="match status" value="1"/>
</dbReference>
<keyword evidence="2" id="KW-0843">Virulence</keyword>
<feature type="signal peptide" evidence="3">
    <location>
        <begin position="1"/>
        <end position="18"/>
    </location>
</feature>
<dbReference type="InterPro" id="IPR052210">
    <property type="entry name" value="LysM1-like"/>
</dbReference>
<feature type="chain" id="PRO_5016394496" description="LysM domain-containing protein" evidence="3">
    <location>
        <begin position="19"/>
        <end position="227"/>
    </location>
</feature>
<dbReference type="GO" id="GO:0008061">
    <property type="term" value="F:chitin binding"/>
    <property type="evidence" value="ECO:0007669"/>
    <property type="project" value="UniProtKB-KW"/>
</dbReference>
<dbReference type="PANTHER" id="PTHR34997">
    <property type="entry name" value="AM15"/>
    <property type="match status" value="1"/>
</dbReference>
<evidence type="ECO:0000256" key="2">
    <source>
        <dbReference type="ARBA" id="ARBA00023026"/>
    </source>
</evidence>
<reference evidence="5 6" key="1">
    <citation type="submission" date="2018-02" db="EMBL/GenBank/DDBJ databases">
        <title>The genomes of Aspergillus section Nigri reveals drivers in fungal speciation.</title>
        <authorList>
            <consortium name="DOE Joint Genome Institute"/>
            <person name="Vesth T.C."/>
            <person name="Nybo J."/>
            <person name="Theobald S."/>
            <person name="Brandl J."/>
            <person name="Frisvad J.C."/>
            <person name="Nielsen K.F."/>
            <person name="Lyhne E.K."/>
            <person name="Kogle M.E."/>
            <person name="Kuo A."/>
            <person name="Riley R."/>
            <person name="Clum A."/>
            <person name="Nolan M."/>
            <person name="Lipzen A."/>
            <person name="Salamov A."/>
            <person name="Henrissat B."/>
            <person name="Wiebenga A."/>
            <person name="De vries R.P."/>
            <person name="Grigoriev I.V."/>
            <person name="Mortensen U.H."/>
            <person name="Andersen M.R."/>
            <person name="Baker S.E."/>
        </authorList>
    </citation>
    <scope>NUCLEOTIDE SEQUENCE [LARGE SCALE GENOMIC DNA]</scope>
    <source>
        <strain evidence="5 6">CBS 121057</strain>
    </source>
</reference>
<evidence type="ECO:0000256" key="3">
    <source>
        <dbReference type="SAM" id="SignalP"/>
    </source>
</evidence>
<dbReference type="SMART" id="SM00257">
    <property type="entry name" value="LysM"/>
    <property type="match status" value="2"/>
</dbReference>
<name>A0A319E4Y1_ASPSB</name>
<evidence type="ECO:0000259" key="4">
    <source>
        <dbReference type="PROSITE" id="PS51782"/>
    </source>
</evidence>
<dbReference type="PROSITE" id="PS51782">
    <property type="entry name" value="LYSM"/>
    <property type="match status" value="2"/>
</dbReference>
<proteinExistence type="predicted"/>
<evidence type="ECO:0000313" key="6">
    <source>
        <dbReference type="Proteomes" id="UP000248423"/>
    </source>
</evidence>
<dbReference type="InterPro" id="IPR018392">
    <property type="entry name" value="LysM"/>
</dbReference>
<protein>
    <recommendedName>
        <fullName evidence="4">LysM domain-containing protein</fullName>
    </recommendedName>
</protein>
<dbReference type="Pfam" id="PF01476">
    <property type="entry name" value="LysM"/>
    <property type="match status" value="2"/>
</dbReference>
<dbReference type="STRING" id="1448318.A0A319E4Y1"/>
<dbReference type="EMBL" id="KZ826360">
    <property type="protein sequence ID" value="PYI05156.1"/>
    <property type="molecule type" value="Genomic_DNA"/>
</dbReference>
<keyword evidence="1" id="KW-0147">Chitin-binding</keyword>
<dbReference type="AlphaFoldDB" id="A0A319E4Y1"/>
<dbReference type="VEuPathDB" id="FungiDB:BO78DRAFT_398344"/>